<proteinExistence type="predicted"/>
<organism evidence="2 3">
    <name type="scientific">Marvinbryantia formatexigens DSM 14469</name>
    <dbReference type="NCBI Taxonomy" id="478749"/>
    <lineage>
        <taxon>Bacteria</taxon>
        <taxon>Bacillati</taxon>
        <taxon>Bacillota</taxon>
        <taxon>Clostridia</taxon>
        <taxon>Lachnospirales</taxon>
        <taxon>Lachnospiraceae</taxon>
        <taxon>Marvinbryantia</taxon>
    </lineage>
</organism>
<comment type="caution">
    <text evidence="2">The sequence shown here is derived from an EMBL/GenBank/DDBJ whole genome shotgun (WGS) entry which is preliminary data.</text>
</comment>
<dbReference type="AlphaFoldDB" id="C6LFG7"/>
<dbReference type="OrthoDB" id="1771181at2"/>
<name>C6LFG7_9FIRM</name>
<keyword evidence="1" id="KW-0175">Coiled coil</keyword>
<feature type="coiled-coil region" evidence="1">
    <location>
        <begin position="33"/>
        <end position="67"/>
    </location>
</feature>
<evidence type="ECO:0000256" key="1">
    <source>
        <dbReference type="SAM" id="Coils"/>
    </source>
</evidence>
<dbReference type="eggNOG" id="COG2919">
    <property type="taxonomic scope" value="Bacteria"/>
</dbReference>
<evidence type="ECO:0000313" key="3">
    <source>
        <dbReference type="Proteomes" id="UP000005561"/>
    </source>
</evidence>
<dbReference type="Proteomes" id="UP000005561">
    <property type="component" value="Unassembled WGS sequence"/>
</dbReference>
<dbReference type="STRING" id="168384.SAMN05660368_02121"/>
<evidence type="ECO:0000313" key="2">
    <source>
        <dbReference type="EMBL" id="EET60552.1"/>
    </source>
</evidence>
<protein>
    <recommendedName>
        <fullName evidence="4">Septum formation initiator</fullName>
    </recommendedName>
</protein>
<reference evidence="2" key="1">
    <citation type="submission" date="2009-07" db="EMBL/GenBank/DDBJ databases">
        <authorList>
            <person name="Weinstock G."/>
            <person name="Sodergren E."/>
            <person name="Clifton S."/>
            <person name="Fulton L."/>
            <person name="Fulton B."/>
            <person name="Courtney L."/>
            <person name="Fronick C."/>
            <person name="Harrison M."/>
            <person name="Strong C."/>
            <person name="Farmer C."/>
            <person name="Delahaunty K."/>
            <person name="Markovic C."/>
            <person name="Hall O."/>
            <person name="Minx P."/>
            <person name="Tomlinson C."/>
            <person name="Mitreva M."/>
            <person name="Nelson J."/>
            <person name="Hou S."/>
            <person name="Wollam A."/>
            <person name="Pepin K.H."/>
            <person name="Johnson M."/>
            <person name="Bhonagiri V."/>
            <person name="Nash W.E."/>
            <person name="Warren W."/>
            <person name="Chinwalla A."/>
            <person name="Mardis E.R."/>
            <person name="Wilson R.K."/>
        </authorList>
    </citation>
    <scope>NUCLEOTIDE SEQUENCE [LARGE SCALE GENOMIC DNA]</scope>
    <source>
        <strain evidence="2">DSM 14469</strain>
    </source>
</reference>
<dbReference type="EMBL" id="ACCL02000010">
    <property type="protein sequence ID" value="EET60552.1"/>
    <property type="molecule type" value="Genomic_DNA"/>
</dbReference>
<accession>C6LFG7</accession>
<evidence type="ECO:0008006" key="4">
    <source>
        <dbReference type="Google" id="ProtNLM"/>
    </source>
</evidence>
<gene>
    <name evidence="2" type="ORF">BRYFOR_07370</name>
</gene>
<dbReference type="RefSeq" id="WP_006862161.1">
    <property type="nucleotide sequence ID" value="NZ_ACCL02000010.1"/>
</dbReference>
<dbReference type="Pfam" id="PF04977">
    <property type="entry name" value="DivIC"/>
    <property type="match status" value="1"/>
</dbReference>
<keyword evidence="3" id="KW-1185">Reference proteome</keyword>
<sequence>MKKRKKRRGSNRREMICISAVVVVLMCVVFTQSSRLREKNAGYEARIEELNAEIAEESERAEEIEELKEYVKTPEYAGEVARQKLGMVGEDEILFRSDD</sequence>
<dbReference type="InterPro" id="IPR007060">
    <property type="entry name" value="FtsL/DivIC"/>
</dbReference>